<dbReference type="Gene3D" id="1.10.287.1080">
    <property type="entry name" value="MazG-like"/>
    <property type="match status" value="1"/>
</dbReference>
<evidence type="ECO:0000259" key="1">
    <source>
        <dbReference type="Pfam" id="PF03819"/>
    </source>
</evidence>
<organism evidence="2 3">
    <name type="scientific">Lederbergia citrisecunda</name>
    <dbReference type="NCBI Taxonomy" id="2833583"/>
    <lineage>
        <taxon>Bacteria</taxon>
        <taxon>Bacillati</taxon>
        <taxon>Bacillota</taxon>
        <taxon>Bacilli</taxon>
        <taxon>Bacillales</taxon>
        <taxon>Bacillaceae</taxon>
        <taxon>Lederbergia</taxon>
    </lineage>
</organism>
<dbReference type="RefSeq" id="WP_213110543.1">
    <property type="nucleotide sequence ID" value="NZ_JAGYPJ010000001.1"/>
</dbReference>
<dbReference type="InterPro" id="IPR004518">
    <property type="entry name" value="MazG-like_dom"/>
</dbReference>
<protein>
    <recommendedName>
        <fullName evidence="1">NTP pyrophosphohydrolase MazG-like domain-containing protein</fullName>
    </recommendedName>
</protein>
<dbReference type="Pfam" id="PF03819">
    <property type="entry name" value="MazG"/>
    <property type="match status" value="1"/>
</dbReference>
<evidence type="ECO:0000313" key="2">
    <source>
        <dbReference type="EMBL" id="MBS4199912.1"/>
    </source>
</evidence>
<gene>
    <name evidence="2" type="ORF">KHA93_09615</name>
</gene>
<dbReference type="PANTHER" id="PTHR42702">
    <property type="entry name" value="NUCLEOTIDE PYROPHOSPHOHYDROLASE"/>
    <property type="match status" value="1"/>
</dbReference>
<name>A0A942TPX9_9BACI</name>
<dbReference type="SUPFAM" id="SSF101386">
    <property type="entry name" value="all-alpha NTP pyrophosphatases"/>
    <property type="match status" value="1"/>
</dbReference>
<feature type="domain" description="NTP pyrophosphohydrolase MazG-like" evidence="1">
    <location>
        <begin position="26"/>
        <end position="84"/>
    </location>
</feature>
<dbReference type="AlphaFoldDB" id="A0A942TPX9"/>
<sequence>MEKNITIKELQNYIKQKDYKPELKHAYFLKLIEEVGELAEVLRKDRRLEHHDTIKGTIEEELYDVLYYVIGIANVYGIDLEKCFYLKEELNKEKYQYDTDALVEKEI</sequence>
<dbReference type="EMBL" id="JAGYPJ010000001">
    <property type="protein sequence ID" value="MBS4199912.1"/>
    <property type="molecule type" value="Genomic_DNA"/>
</dbReference>
<evidence type="ECO:0000313" key="3">
    <source>
        <dbReference type="Proteomes" id="UP000682713"/>
    </source>
</evidence>
<proteinExistence type="predicted"/>
<reference evidence="2 3" key="1">
    <citation type="submission" date="2021-05" db="EMBL/GenBank/DDBJ databases">
        <title>Novel Bacillus species.</title>
        <authorList>
            <person name="Liu G."/>
        </authorList>
    </citation>
    <scope>NUCLEOTIDE SEQUENCE [LARGE SCALE GENOMIC DNA]</scope>
    <source>
        <strain evidence="2 3">FJAT-49732</strain>
    </source>
</reference>
<comment type="caution">
    <text evidence="2">The sequence shown here is derived from an EMBL/GenBank/DDBJ whole genome shotgun (WGS) entry which is preliminary data.</text>
</comment>
<accession>A0A942TPX9</accession>
<keyword evidence="3" id="KW-1185">Reference proteome</keyword>
<dbReference type="Proteomes" id="UP000682713">
    <property type="component" value="Unassembled WGS sequence"/>
</dbReference>
<dbReference type="PANTHER" id="PTHR42702:SF1">
    <property type="entry name" value="REGULATORY PROTEIN FOR BETA-LACTAMASE"/>
    <property type="match status" value="1"/>
</dbReference>